<proteinExistence type="predicted"/>
<accession>A0A7G6SQ47</accession>
<evidence type="ECO:0000256" key="1">
    <source>
        <dbReference type="SAM" id="SignalP"/>
    </source>
</evidence>
<keyword evidence="1" id="KW-0732">Signal</keyword>
<gene>
    <name evidence="2" type="ORF">HB778_08385</name>
</gene>
<name>A0A7G6SQ47_9HYPH</name>
<dbReference type="EMBL" id="CP050296">
    <property type="protein sequence ID" value="QND56629.1"/>
    <property type="molecule type" value="Genomic_DNA"/>
</dbReference>
<evidence type="ECO:0008006" key="4">
    <source>
        <dbReference type="Google" id="ProtNLM"/>
    </source>
</evidence>
<reference evidence="3" key="1">
    <citation type="journal article" date="2020" name="Mol. Plant Microbe">
        <title>Rhizobial microsymbionts of the narrowly endemic Oxytropis species growing in Kamchatka are characterized by significant genetic diversity and possess a set of genes that are associated with T3SS and T6SS secretion systems and can affect the development of symbiosis.</title>
        <authorList>
            <person name="Safronova V."/>
            <person name="Guro P."/>
            <person name="Sazanova A."/>
            <person name="Kuznetsova I."/>
            <person name="Belimov A."/>
            <person name="Yakubov V."/>
            <person name="Chirak E."/>
            <person name="Afonin A."/>
            <person name="Gogolev Y."/>
            <person name="Andronov E."/>
            <person name="Tikhonovich I."/>
        </authorList>
    </citation>
    <scope>NUCLEOTIDE SEQUENCE [LARGE SCALE GENOMIC DNA]</scope>
    <source>
        <strain evidence="3">583</strain>
    </source>
</reference>
<protein>
    <recommendedName>
        <fullName evidence="4">Transporter substrate-binding domain-containing protein</fullName>
    </recommendedName>
</protein>
<feature type="chain" id="PRO_5029013880" description="Transporter substrate-binding domain-containing protein" evidence="1">
    <location>
        <begin position="21"/>
        <end position="179"/>
    </location>
</feature>
<sequence>MLRLSATLCTLILLSPAAGASALYDELAAAKIKLLGTTRPDPGMGLWAQQTNETLMSLIEGKWIDLGYSDLASEDKMKQYCDKFGESFKKLTDYSFDIIGPITRSKHAIHREYIFKTGISYNYRWNIEQQIEVLGSGNGKEILKNANGTSALLMMSPNTLLEIDFSFAQPILWGRCPTE</sequence>
<feature type="signal peptide" evidence="1">
    <location>
        <begin position="1"/>
        <end position="20"/>
    </location>
</feature>
<evidence type="ECO:0000313" key="2">
    <source>
        <dbReference type="EMBL" id="QND56629.1"/>
    </source>
</evidence>
<evidence type="ECO:0000313" key="3">
    <source>
        <dbReference type="Proteomes" id="UP000515465"/>
    </source>
</evidence>
<organism evidence="2 3">
    <name type="scientific">Mesorhizobium huakuii</name>
    <dbReference type="NCBI Taxonomy" id="28104"/>
    <lineage>
        <taxon>Bacteria</taxon>
        <taxon>Pseudomonadati</taxon>
        <taxon>Pseudomonadota</taxon>
        <taxon>Alphaproteobacteria</taxon>
        <taxon>Hyphomicrobiales</taxon>
        <taxon>Phyllobacteriaceae</taxon>
        <taxon>Mesorhizobium</taxon>
    </lineage>
</organism>
<dbReference type="AlphaFoldDB" id="A0A7G6SQ47"/>
<dbReference type="RefSeq" id="WP_183462963.1">
    <property type="nucleotide sequence ID" value="NZ_CP050296.1"/>
</dbReference>
<dbReference type="Proteomes" id="UP000515465">
    <property type="component" value="Chromosome"/>
</dbReference>